<evidence type="ECO:0000256" key="4">
    <source>
        <dbReference type="ARBA" id="ARBA00022679"/>
    </source>
</evidence>
<dbReference type="OrthoDB" id="2013972at2759"/>
<reference evidence="12" key="2">
    <citation type="submission" date="2017-06" db="EMBL/GenBank/DDBJ databases">
        <title>WGS assembly of Brachypodium distachyon.</title>
        <authorList>
            <consortium name="The International Brachypodium Initiative"/>
            <person name="Lucas S."/>
            <person name="Harmon-Smith M."/>
            <person name="Lail K."/>
            <person name="Tice H."/>
            <person name="Grimwood J."/>
            <person name="Bruce D."/>
            <person name="Barry K."/>
            <person name="Shu S."/>
            <person name="Lindquist E."/>
            <person name="Wang M."/>
            <person name="Pitluck S."/>
            <person name="Vogel J.P."/>
            <person name="Garvin D.F."/>
            <person name="Mockler T.C."/>
            <person name="Schmutz J."/>
            <person name="Rokhsar D."/>
            <person name="Bevan M.W."/>
        </authorList>
    </citation>
    <scope>NUCLEOTIDE SEQUENCE</scope>
    <source>
        <strain evidence="12">Bd21</strain>
    </source>
</reference>
<dbReference type="FunFam" id="3.40.50.150:FF:000043">
    <property type="entry name" value="probable methyltransferase PMT3"/>
    <property type="match status" value="1"/>
</dbReference>
<evidence type="ECO:0000256" key="6">
    <source>
        <dbReference type="ARBA" id="ARBA00022968"/>
    </source>
</evidence>
<dbReference type="GeneID" id="104585167"/>
<keyword evidence="3" id="KW-0489">Methyltransferase</keyword>
<dbReference type="Proteomes" id="UP000008810">
    <property type="component" value="Chromosome 4"/>
</dbReference>
<dbReference type="STRING" id="15368.A0A0Q3PR78"/>
<evidence type="ECO:0000256" key="1">
    <source>
        <dbReference type="ARBA" id="ARBA00004323"/>
    </source>
</evidence>
<dbReference type="EMBL" id="CM000883">
    <property type="protein sequence ID" value="KQJ92009.1"/>
    <property type="molecule type" value="Genomic_DNA"/>
</dbReference>
<dbReference type="GO" id="GO:0000139">
    <property type="term" value="C:Golgi membrane"/>
    <property type="evidence" value="ECO:0007669"/>
    <property type="project" value="UniProtKB-SubCell"/>
</dbReference>
<dbReference type="InterPro" id="IPR029063">
    <property type="entry name" value="SAM-dependent_MTases_sf"/>
</dbReference>
<dbReference type="PANTHER" id="PTHR10108">
    <property type="entry name" value="SAM-DEPENDENT METHYLTRANSFERASE"/>
    <property type="match status" value="1"/>
</dbReference>
<reference evidence="12 13" key="1">
    <citation type="journal article" date="2010" name="Nature">
        <title>Genome sequencing and analysis of the model grass Brachypodium distachyon.</title>
        <authorList>
            <consortium name="International Brachypodium Initiative"/>
        </authorList>
    </citation>
    <scope>NUCLEOTIDE SEQUENCE [LARGE SCALE GENOMIC DNA]</scope>
    <source>
        <strain evidence="12">Bd21</strain>
        <strain evidence="13">cv. Bd21</strain>
    </source>
</reference>
<keyword evidence="4" id="KW-0808">Transferase</keyword>
<evidence type="ECO:0000256" key="7">
    <source>
        <dbReference type="ARBA" id="ARBA00022989"/>
    </source>
</evidence>
<keyword evidence="5 11" id="KW-0812">Transmembrane</keyword>
<dbReference type="EnsemblPlants" id="KQJ92009">
    <property type="protein sequence ID" value="KQJ92009"/>
    <property type="gene ID" value="BRADI_4g41170v3"/>
</dbReference>
<evidence type="ECO:0000313" key="12">
    <source>
        <dbReference type="EMBL" id="KQJ92009.1"/>
    </source>
</evidence>
<dbReference type="EMBL" id="CM000883">
    <property type="protein sequence ID" value="PNT65355.1"/>
    <property type="molecule type" value="Genomic_DNA"/>
</dbReference>
<evidence type="ECO:0000313" key="13">
    <source>
        <dbReference type="EnsemblPlants" id="KQJ92009"/>
    </source>
</evidence>
<comment type="similarity">
    <text evidence="2">Belongs to the methyltransferase superfamily.</text>
</comment>
<evidence type="ECO:0000256" key="11">
    <source>
        <dbReference type="SAM" id="Phobius"/>
    </source>
</evidence>
<feature type="compositionally biased region" description="Basic and acidic residues" evidence="10">
    <location>
        <begin position="147"/>
        <end position="157"/>
    </location>
</feature>
<keyword evidence="9" id="KW-0325">Glycoprotein</keyword>
<accession>A0A0Q3PR78</accession>
<dbReference type="RefSeq" id="XP_014758308.1">
    <property type="nucleotide sequence ID" value="XM_014902822.2"/>
</dbReference>
<dbReference type="InterPro" id="IPR004159">
    <property type="entry name" value="Put_SAM_MeTrfase"/>
</dbReference>
<protein>
    <recommendedName>
        <fullName evidence="15">Methyltransferase</fullName>
    </recommendedName>
</protein>
<dbReference type="Gramene" id="KQJ92009">
    <property type="protein sequence ID" value="KQJ92009"/>
    <property type="gene ID" value="BRADI_4g41170v3"/>
</dbReference>
<feature type="compositionally biased region" description="Polar residues" evidence="10">
    <location>
        <begin position="158"/>
        <end position="187"/>
    </location>
</feature>
<dbReference type="RefSeq" id="XP_014758309.1">
    <property type="nucleotide sequence ID" value="XM_014902823.2"/>
</dbReference>
<reference evidence="13" key="3">
    <citation type="submission" date="2018-08" db="UniProtKB">
        <authorList>
            <consortium name="EnsemblPlants"/>
        </authorList>
    </citation>
    <scope>IDENTIFICATION</scope>
    <source>
        <strain evidence="13">cv. Bd21</strain>
    </source>
</reference>
<evidence type="ECO:0000256" key="5">
    <source>
        <dbReference type="ARBA" id="ARBA00022692"/>
    </source>
</evidence>
<dbReference type="CDD" id="cd02440">
    <property type="entry name" value="AdoMet_MTases"/>
    <property type="match status" value="1"/>
</dbReference>
<sequence>MPLFERDRYQRLPLDISSSGAPVAGSGRRPSSSSSSCATATILLFVGLCLVGAWIMASSSTSSNVNNKSAAQDDDHSAVDLTTAGGKQDGDSGGATQMKEGAPPGDTANAGGGKAASNGTAETAGTGSGQDGKKKKKDDNAAPATETKGEETVDQPDKNQTAFNDQNSNLDGDQVNDQDASRNQTLGGDQLSGDADAPKNETFAVVYGGDNGTEAIVFEEADPVPTNNSSSTISSSDDNSVPAVVVDSDAVTDNDAGEETTMAELLPSGLQAELMNETSSPATAQDDNNAGEEEALMAELLPSGQAELLNETSPATATDNNNNNKYTSTFPTQSDESSTPSSKKKKKSPTPNKTPNNETSTDESAYTFKLCNYNDSTTSTGADYIPCLDNQSAIKSLKSTKHYEHRERHCPSPAPSCLVPLPQGYRRPIPWPQSRDQIWHANVPHTKLASYKGNQNWVRLSNDSQHLVFPGGGTQFTNGAAHYLDVIADADAANVRWGTRTRVVLDVGCGVASFGGYLFDRDALTMSFAPKDEHEAQVQFALERGIPAVLAVMGTKRLPFPAGAFDLVHCARCRVPWHQEGGRLLVEADRVLRPGGLFVWSATPVYRKDEENVGIWKAMEKVTKDMCWEMVNRTSDELDQTALVVFKKPEDNECYGKRNSSASPPLCDGSDDPNAVWNVTLQTCMHRVATGQGERGARWPVQWPERLTTAPYWLNESQVGVYGKPAPEDFASDTAHWKKAVNGSYLAGMGIDWGNVRNVIDTRSVYGGFAAALRDMKVWVMNIVPVEAPDTLPIIYERGLFGMYHDWCESLSTYPRSYDLVHADHLFSSLKDRCKLRPVMAEVDRILRPEGKVIVREDRETAEEVERIAKTLHWKVGMAVSKEGERLLCFEKTMWRPTEVES</sequence>
<dbReference type="SUPFAM" id="SSF53335">
    <property type="entry name" value="S-adenosyl-L-methionine-dependent methyltransferases"/>
    <property type="match status" value="2"/>
</dbReference>
<evidence type="ECO:0000256" key="10">
    <source>
        <dbReference type="SAM" id="MobiDB-lite"/>
    </source>
</evidence>
<dbReference type="Gene3D" id="3.40.50.150">
    <property type="entry name" value="Vaccinia Virus protein VP39"/>
    <property type="match status" value="1"/>
</dbReference>
<evidence type="ECO:0000256" key="3">
    <source>
        <dbReference type="ARBA" id="ARBA00022603"/>
    </source>
</evidence>
<feature type="compositionally biased region" description="Polar residues" evidence="10">
    <location>
        <begin position="313"/>
        <end position="335"/>
    </location>
</feature>
<dbReference type="EnsemblPlants" id="PNT65355">
    <property type="protein sequence ID" value="PNT65355"/>
    <property type="gene ID" value="BRADI_4g41170v3"/>
</dbReference>
<dbReference type="KEGG" id="bdi:104585167"/>
<feature type="transmembrane region" description="Helical" evidence="11">
    <location>
        <begin position="37"/>
        <end position="57"/>
    </location>
</feature>
<comment type="subcellular location">
    <subcellularLocation>
        <location evidence="1">Golgi apparatus membrane</location>
        <topology evidence="1">Single-pass type II membrane protein</topology>
    </subcellularLocation>
</comment>
<dbReference type="Gramene" id="PNT65355">
    <property type="protein sequence ID" value="PNT65355"/>
    <property type="gene ID" value="BRADI_4g41170v3"/>
</dbReference>
<dbReference type="PANTHER" id="PTHR10108:SF1130">
    <property type="entry name" value="METHYLTRANSFERASE PMT26-RELATED"/>
    <property type="match status" value="1"/>
</dbReference>
<gene>
    <name evidence="13" type="primary">LOC104585167</name>
    <name evidence="12" type="ORF">BRADI_4g41170v3</name>
</gene>
<dbReference type="AlphaFoldDB" id="A0A0Q3PR78"/>
<evidence type="ECO:0008006" key="15">
    <source>
        <dbReference type="Google" id="ProtNLM"/>
    </source>
</evidence>
<feature type="region of interest" description="Disordered" evidence="10">
    <location>
        <begin position="313"/>
        <end position="361"/>
    </location>
</feature>
<evidence type="ECO:0000313" key="14">
    <source>
        <dbReference type="Proteomes" id="UP000008810"/>
    </source>
</evidence>
<keyword evidence="6" id="KW-0735">Signal-anchor</keyword>
<evidence type="ECO:0000256" key="9">
    <source>
        <dbReference type="ARBA" id="ARBA00023180"/>
    </source>
</evidence>
<feature type="compositionally biased region" description="Low complexity" evidence="10">
    <location>
        <begin position="226"/>
        <end position="242"/>
    </location>
</feature>
<feature type="compositionally biased region" description="Low complexity" evidence="10">
    <location>
        <begin position="61"/>
        <end position="70"/>
    </location>
</feature>
<name>A0A0Q3PR78_BRADI</name>
<evidence type="ECO:0000256" key="8">
    <source>
        <dbReference type="ARBA" id="ARBA00023136"/>
    </source>
</evidence>
<proteinExistence type="inferred from homology"/>
<feature type="region of interest" description="Disordered" evidence="10">
    <location>
        <begin position="15"/>
        <end position="35"/>
    </location>
</feature>
<keyword evidence="7 11" id="KW-1133">Transmembrane helix</keyword>
<keyword evidence="8 11" id="KW-0472">Membrane</keyword>
<feature type="region of interest" description="Disordered" evidence="10">
    <location>
        <begin position="61"/>
        <end position="206"/>
    </location>
</feature>
<dbReference type="Pfam" id="PF03141">
    <property type="entry name" value="Methyltransf_29"/>
    <property type="match status" value="1"/>
</dbReference>
<organism evidence="12">
    <name type="scientific">Brachypodium distachyon</name>
    <name type="common">Purple false brome</name>
    <name type="synonym">Trachynia distachya</name>
    <dbReference type="NCBI Taxonomy" id="15368"/>
    <lineage>
        <taxon>Eukaryota</taxon>
        <taxon>Viridiplantae</taxon>
        <taxon>Streptophyta</taxon>
        <taxon>Embryophyta</taxon>
        <taxon>Tracheophyta</taxon>
        <taxon>Spermatophyta</taxon>
        <taxon>Magnoliopsida</taxon>
        <taxon>Liliopsida</taxon>
        <taxon>Poales</taxon>
        <taxon>Poaceae</taxon>
        <taxon>BOP clade</taxon>
        <taxon>Pooideae</taxon>
        <taxon>Stipodae</taxon>
        <taxon>Brachypodieae</taxon>
        <taxon>Brachypodium</taxon>
    </lineage>
</organism>
<feature type="region of interest" description="Disordered" evidence="10">
    <location>
        <begin position="218"/>
        <end position="242"/>
    </location>
</feature>
<dbReference type="GO" id="GO:0032259">
    <property type="term" value="P:methylation"/>
    <property type="evidence" value="ECO:0007669"/>
    <property type="project" value="UniProtKB-KW"/>
</dbReference>
<dbReference type="GO" id="GO:0008168">
    <property type="term" value="F:methyltransferase activity"/>
    <property type="evidence" value="ECO:0007669"/>
    <property type="project" value="UniProtKB-KW"/>
</dbReference>
<keyword evidence="14" id="KW-1185">Reference proteome</keyword>
<dbReference type="ExpressionAtlas" id="A0A0Q3PR78">
    <property type="expression patterns" value="baseline"/>
</dbReference>
<dbReference type="GO" id="GO:0005737">
    <property type="term" value="C:cytoplasm"/>
    <property type="evidence" value="ECO:0000318"/>
    <property type="project" value="GO_Central"/>
</dbReference>
<evidence type="ECO:0000256" key="2">
    <source>
        <dbReference type="ARBA" id="ARBA00008361"/>
    </source>
</evidence>
<feature type="compositionally biased region" description="Low complexity" evidence="10">
    <location>
        <begin position="349"/>
        <end position="359"/>
    </location>
</feature>